<comment type="function">
    <text evidence="10">Catalyzes the transfer of an acyl group from acyl-phosphate (acyl-PO(4)) to glycerol-3-phosphate (G3P) to form lysophosphatidic acid (LPA). This enzyme utilizes acyl-phosphate as fatty acyl donor, but not acyl-CoA or acyl-ACP.</text>
</comment>
<keyword evidence="2 10" id="KW-0444">Lipid biosynthesis</keyword>
<feature type="transmembrane region" description="Helical" evidence="10">
    <location>
        <begin position="144"/>
        <end position="164"/>
    </location>
</feature>
<keyword evidence="11" id="KW-0012">Acyltransferase</keyword>
<name>A0A1G9S5K6_9FIRM</name>
<dbReference type="PANTHER" id="PTHR30309:SF0">
    <property type="entry name" value="GLYCEROL-3-PHOSPHATE ACYLTRANSFERASE-RELATED"/>
    <property type="match status" value="1"/>
</dbReference>
<keyword evidence="5 10" id="KW-1133">Transmembrane helix</keyword>
<protein>
    <recommendedName>
        <fullName evidence="10">Glycerol-3-phosphate acyltransferase</fullName>
    </recommendedName>
    <alternativeName>
        <fullName evidence="10">Acyl-PO4 G3P acyltransferase</fullName>
    </alternativeName>
    <alternativeName>
        <fullName evidence="10">Acyl-phosphate--glycerol-3-phosphate acyltransferase</fullName>
    </alternativeName>
    <alternativeName>
        <fullName evidence="10">G3P acyltransferase</fullName>
        <shortName evidence="10">GPAT</shortName>
        <ecNumber evidence="10">2.3.1.275</ecNumber>
    </alternativeName>
    <alternativeName>
        <fullName evidence="10">Lysophosphatidic acid synthase</fullName>
        <shortName evidence="10">LPA synthase</shortName>
    </alternativeName>
</protein>
<keyword evidence="4 10" id="KW-0812">Transmembrane</keyword>
<comment type="similarity">
    <text evidence="10">Belongs to the PlsY family.</text>
</comment>
<reference evidence="11 12" key="1">
    <citation type="submission" date="2016-10" db="EMBL/GenBank/DDBJ databases">
        <authorList>
            <person name="de Groot N.N."/>
        </authorList>
    </citation>
    <scope>NUCLEOTIDE SEQUENCE [LARGE SCALE GENOMIC DNA]</scope>
    <source>
        <strain evidence="11 12">SLAS-1</strain>
    </source>
</reference>
<evidence type="ECO:0000256" key="2">
    <source>
        <dbReference type="ARBA" id="ARBA00022516"/>
    </source>
</evidence>
<keyword evidence="1 10" id="KW-1003">Cell membrane</keyword>
<keyword evidence="12" id="KW-1185">Reference proteome</keyword>
<organism evidence="11 12">
    <name type="scientific">Halarsenatibacter silvermanii</name>
    <dbReference type="NCBI Taxonomy" id="321763"/>
    <lineage>
        <taxon>Bacteria</taxon>
        <taxon>Bacillati</taxon>
        <taxon>Bacillota</taxon>
        <taxon>Clostridia</taxon>
        <taxon>Halanaerobiales</taxon>
        <taxon>Halarsenatibacteraceae</taxon>
        <taxon>Halarsenatibacter</taxon>
    </lineage>
</organism>
<evidence type="ECO:0000256" key="5">
    <source>
        <dbReference type="ARBA" id="ARBA00022989"/>
    </source>
</evidence>
<dbReference type="AlphaFoldDB" id="A0A1G9S5K6"/>
<sequence length="196" mass="20580">MKLNLILLLSALLGYVLGSFPSAVIFARQKGIEDIRKTGSGNMGTFNVLRTAGKGPAFKTLAADVLKGVGAAAAAYFIFSEAGKTSIYFAGMGAVLGHMFPVFAGFQGGKSLAAFSGVLLIISPALLAGILAAWILMYHIFNRIAVSSFIAFCLLPSLIEIIYAGAGERLIFLMAAGGFIGLRHRGDLSEDIKSLI</sequence>
<keyword evidence="8 10" id="KW-0594">Phospholipid biosynthesis</keyword>
<evidence type="ECO:0000256" key="8">
    <source>
        <dbReference type="ARBA" id="ARBA00023209"/>
    </source>
</evidence>
<evidence type="ECO:0000256" key="3">
    <source>
        <dbReference type="ARBA" id="ARBA00022679"/>
    </source>
</evidence>
<evidence type="ECO:0000313" key="12">
    <source>
        <dbReference type="Proteomes" id="UP000199476"/>
    </source>
</evidence>
<keyword evidence="7 10" id="KW-0472">Membrane</keyword>
<dbReference type="Pfam" id="PF02660">
    <property type="entry name" value="G3P_acyltransf"/>
    <property type="match status" value="1"/>
</dbReference>
<keyword evidence="6 10" id="KW-0443">Lipid metabolism</keyword>
<dbReference type="EC" id="2.3.1.275" evidence="10"/>
<comment type="subcellular location">
    <subcellularLocation>
        <location evidence="10">Cell membrane</location>
        <topology evidence="10">Multi-pass membrane protein</topology>
    </subcellularLocation>
</comment>
<evidence type="ECO:0000256" key="10">
    <source>
        <dbReference type="HAMAP-Rule" id="MF_01043"/>
    </source>
</evidence>
<feature type="transmembrane region" description="Helical" evidence="10">
    <location>
        <begin position="112"/>
        <end position="137"/>
    </location>
</feature>
<gene>
    <name evidence="10" type="primary">plsY</name>
    <name evidence="11" type="ORF">SAMN04488692_1264</name>
</gene>
<evidence type="ECO:0000256" key="7">
    <source>
        <dbReference type="ARBA" id="ARBA00023136"/>
    </source>
</evidence>
<comment type="subunit">
    <text evidence="10">Probably interacts with PlsX.</text>
</comment>
<dbReference type="UniPathway" id="UPA00085"/>
<evidence type="ECO:0000256" key="9">
    <source>
        <dbReference type="ARBA" id="ARBA00023264"/>
    </source>
</evidence>
<dbReference type="GO" id="GO:0043772">
    <property type="term" value="F:acyl-phosphate glycerol-3-phosphate acyltransferase activity"/>
    <property type="evidence" value="ECO:0007669"/>
    <property type="project" value="UniProtKB-UniRule"/>
</dbReference>
<feature type="transmembrane region" description="Helical" evidence="10">
    <location>
        <begin position="87"/>
        <end position="106"/>
    </location>
</feature>
<dbReference type="GO" id="GO:0008654">
    <property type="term" value="P:phospholipid biosynthetic process"/>
    <property type="evidence" value="ECO:0007669"/>
    <property type="project" value="UniProtKB-UniRule"/>
</dbReference>
<accession>A0A1G9S5K6</accession>
<comment type="catalytic activity">
    <reaction evidence="10">
        <text>an acyl phosphate + sn-glycerol 3-phosphate = a 1-acyl-sn-glycero-3-phosphate + phosphate</text>
        <dbReference type="Rhea" id="RHEA:34075"/>
        <dbReference type="ChEBI" id="CHEBI:43474"/>
        <dbReference type="ChEBI" id="CHEBI:57597"/>
        <dbReference type="ChEBI" id="CHEBI:57970"/>
        <dbReference type="ChEBI" id="CHEBI:59918"/>
        <dbReference type="EC" id="2.3.1.275"/>
    </reaction>
</comment>
<dbReference type="SMART" id="SM01207">
    <property type="entry name" value="G3P_acyltransf"/>
    <property type="match status" value="1"/>
</dbReference>
<dbReference type="STRING" id="321763.SAMN04488692_1264"/>
<dbReference type="PANTHER" id="PTHR30309">
    <property type="entry name" value="INNER MEMBRANE PROTEIN YGIH"/>
    <property type="match status" value="1"/>
</dbReference>
<comment type="pathway">
    <text evidence="10">Lipid metabolism; phospholipid metabolism.</text>
</comment>
<dbReference type="EMBL" id="FNGO01000026">
    <property type="protein sequence ID" value="SDM30607.1"/>
    <property type="molecule type" value="Genomic_DNA"/>
</dbReference>
<dbReference type="InterPro" id="IPR003811">
    <property type="entry name" value="G3P_acylTferase_PlsY"/>
</dbReference>
<dbReference type="HAMAP" id="MF_01043">
    <property type="entry name" value="PlsY"/>
    <property type="match status" value="1"/>
</dbReference>
<evidence type="ECO:0000256" key="6">
    <source>
        <dbReference type="ARBA" id="ARBA00023098"/>
    </source>
</evidence>
<evidence type="ECO:0000256" key="4">
    <source>
        <dbReference type="ARBA" id="ARBA00022692"/>
    </source>
</evidence>
<keyword evidence="3 10" id="KW-0808">Transferase</keyword>
<feature type="transmembrane region" description="Helical" evidence="10">
    <location>
        <begin position="6"/>
        <end position="27"/>
    </location>
</feature>
<keyword evidence="9 10" id="KW-1208">Phospholipid metabolism</keyword>
<proteinExistence type="inferred from homology"/>
<dbReference type="GO" id="GO:0005886">
    <property type="term" value="C:plasma membrane"/>
    <property type="evidence" value="ECO:0007669"/>
    <property type="project" value="UniProtKB-SubCell"/>
</dbReference>
<dbReference type="Proteomes" id="UP000199476">
    <property type="component" value="Unassembled WGS sequence"/>
</dbReference>
<evidence type="ECO:0000256" key="1">
    <source>
        <dbReference type="ARBA" id="ARBA00022475"/>
    </source>
</evidence>
<evidence type="ECO:0000313" key="11">
    <source>
        <dbReference type="EMBL" id="SDM30607.1"/>
    </source>
</evidence>